<evidence type="ECO:0000313" key="1">
    <source>
        <dbReference type="EMBL" id="GFR65263.1"/>
    </source>
</evidence>
<protein>
    <submittedName>
        <fullName evidence="1">Endonuclease-reverse transcriptase</fullName>
    </submittedName>
</protein>
<comment type="caution">
    <text evidence="1">The sequence shown here is derived from an EMBL/GenBank/DDBJ whole genome shotgun (WGS) entry which is preliminary data.</text>
</comment>
<dbReference type="GO" id="GO:0004519">
    <property type="term" value="F:endonuclease activity"/>
    <property type="evidence" value="ECO:0007669"/>
    <property type="project" value="UniProtKB-KW"/>
</dbReference>
<keyword evidence="2" id="KW-1185">Reference proteome</keyword>
<dbReference type="Proteomes" id="UP000762676">
    <property type="component" value="Unassembled WGS sequence"/>
</dbReference>
<name>A0AAV4EW51_9GAST</name>
<dbReference type="AlphaFoldDB" id="A0AAV4EW51"/>
<proteinExistence type="predicted"/>
<keyword evidence="1" id="KW-0540">Nuclease</keyword>
<keyword evidence="1" id="KW-0378">Hydrolase</keyword>
<dbReference type="PANTHER" id="PTHR19446">
    <property type="entry name" value="REVERSE TRANSCRIPTASES"/>
    <property type="match status" value="1"/>
</dbReference>
<accession>A0AAV4EW51</accession>
<keyword evidence="1" id="KW-0255">Endonuclease</keyword>
<reference evidence="1 2" key="1">
    <citation type="journal article" date="2021" name="Elife">
        <title>Chloroplast acquisition without the gene transfer in kleptoplastic sea slugs, Plakobranchus ocellatus.</title>
        <authorList>
            <person name="Maeda T."/>
            <person name="Takahashi S."/>
            <person name="Yoshida T."/>
            <person name="Shimamura S."/>
            <person name="Takaki Y."/>
            <person name="Nagai Y."/>
            <person name="Toyoda A."/>
            <person name="Suzuki Y."/>
            <person name="Arimoto A."/>
            <person name="Ishii H."/>
            <person name="Satoh N."/>
            <person name="Nishiyama T."/>
            <person name="Hasebe M."/>
            <person name="Maruyama T."/>
            <person name="Minagawa J."/>
            <person name="Obokata J."/>
            <person name="Shigenobu S."/>
        </authorList>
    </citation>
    <scope>NUCLEOTIDE SEQUENCE [LARGE SCALE GENOMIC DNA]</scope>
</reference>
<sequence>MLKKEIQMKLRRDKNSWLEQECAKISKWNEKRKSKELFDQVKSIQSKKFSPKNLCINDVNGQALTEPDKVLKRWNSYGTHLFGYPNKKETKDTYKVAQQGVEPESLTSEVEAAIKDLKAGKSPGLDNIPAEIIKNSGEMGIKALHHLFCQIWKQQEWPEDWKLQEFVMLYKNGNSKECGNSRTIALISHASKILLIIILNRMKCKVEEELSDCQAGYRANRGMTDMLLQIIIVKKKEMEMKKDI</sequence>
<gene>
    <name evidence="1" type="ORF">ElyMa_005526700</name>
</gene>
<dbReference type="EMBL" id="BMAT01011025">
    <property type="protein sequence ID" value="GFR65263.1"/>
    <property type="molecule type" value="Genomic_DNA"/>
</dbReference>
<organism evidence="1 2">
    <name type="scientific">Elysia marginata</name>
    <dbReference type="NCBI Taxonomy" id="1093978"/>
    <lineage>
        <taxon>Eukaryota</taxon>
        <taxon>Metazoa</taxon>
        <taxon>Spiralia</taxon>
        <taxon>Lophotrochozoa</taxon>
        <taxon>Mollusca</taxon>
        <taxon>Gastropoda</taxon>
        <taxon>Heterobranchia</taxon>
        <taxon>Euthyneura</taxon>
        <taxon>Panpulmonata</taxon>
        <taxon>Sacoglossa</taxon>
        <taxon>Placobranchoidea</taxon>
        <taxon>Plakobranchidae</taxon>
        <taxon>Elysia</taxon>
    </lineage>
</organism>
<evidence type="ECO:0000313" key="2">
    <source>
        <dbReference type="Proteomes" id="UP000762676"/>
    </source>
</evidence>